<evidence type="ECO:0000313" key="3">
    <source>
        <dbReference type="Proteomes" id="UP001203058"/>
    </source>
</evidence>
<dbReference type="CDD" id="cd06578">
    <property type="entry name" value="HemD"/>
    <property type="match status" value="1"/>
</dbReference>
<accession>A0ABS9VPL7</accession>
<gene>
    <name evidence="2" type="ORF">LZ016_12510</name>
</gene>
<feature type="domain" description="Tetrapyrrole biosynthesis uroporphyrinogen III synthase" evidence="1">
    <location>
        <begin position="17"/>
        <end position="211"/>
    </location>
</feature>
<dbReference type="EMBL" id="JAKZHW010000002">
    <property type="protein sequence ID" value="MCH8616916.1"/>
    <property type="molecule type" value="Genomic_DNA"/>
</dbReference>
<protein>
    <submittedName>
        <fullName evidence="2">Uroporphyrinogen-III synthase</fullName>
    </submittedName>
</protein>
<proteinExistence type="predicted"/>
<sequence>MRRLFVFRPQPAAGQSVERAKAMDLDAIAIPLFELEPVDWAAPDPDDYDAILLTSANAVNMASSELGKLRELPVHAVGEATAVAAEVAGFGVASKGTGGADDLLRSIDPTLRLLHLCGEDRRTPRDPAQAITLLTVYRARALSAPADLTKLKGQVAVLHSPRAARRLAELVPEADRRDTLIAAISAAAADAAGCGWAEVRTAAKPNDASLLALAARLCET</sequence>
<dbReference type="InterPro" id="IPR003754">
    <property type="entry name" value="4pyrrol_synth_uPrphyn_synth"/>
</dbReference>
<evidence type="ECO:0000259" key="1">
    <source>
        <dbReference type="Pfam" id="PF02602"/>
    </source>
</evidence>
<dbReference type="SUPFAM" id="SSF69618">
    <property type="entry name" value="HemD-like"/>
    <property type="match status" value="1"/>
</dbReference>
<dbReference type="InterPro" id="IPR036108">
    <property type="entry name" value="4pyrrol_syn_uPrphyn_synt_sf"/>
</dbReference>
<evidence type="ECO:0000313" key="2">
    <source>
        <dbReference type="EMBL" id="MCH8616916.1"/>
    </source>
</evidence>
<dbReference type="Gene3D" id="3.40.50.10090">
    <property type="match status" value="2"/>
</dbReference>
<dbReference type="Proteomes" id="UP001203058">
    <property type="component" value="Unassembled WGS sequence"/>
</dbReference>
<dbReference type="RefSeq" id="WP_241447796.1">
    <property type="nucleotide sequence ID" value="NZ_JAKZHW010000002.1"/>
</dbReference>
<reference evidence="2 3" key="1">
    <citation type="submission" date="2022-03" db="EMBL/GenBank/DDBJ databases">
        <authorList>
            <person name="Jo J.-H."/>
            <person name="Im W.-T."/>
        </authorList>
    </citation>
    <scope>NUCLEOTIDE SEQUENCE [LARGE SCALE GENOMIC DNA]</scope>
    <source>
        <strain evidence="2 3">SM33</strain>
    </source>
</reference>
<keyword evidence="3" id="KW-1185">Reference proteome</keyword>
<dbReference type="Pfam" id="PF02602">
    <property type="entry name" value="HEM4"/>
    <property type="match status" value="1"/>
</dbReference>
<name>A0ABS9VPL7_9SPHN</name>
<organism evidence="2 3">
    <name type="scientific">Sphingomonas telluris</name>
    <dbReference type="NCBI Taxonomy" id="2907998"/>
    <lineage>
        <taxon>Bacteria</taxon>
        <taxon>Pseudomonadati</taxon>
        <taxon>Pseudomonadota</taxon>
        <taxon>Alphaproteobacteria</taxon>
        <taxon>Sphingomonadales</taxon>
        <taxon>Sphingomonadaceae</taxon>
        <taxon>Sphingomonas</taxon>
    </lineage>
</organism>
<comment type="caution">
    <text evidence="2">The sequence shown here is derived from an EMBL/GenBank/DDBJ whole genome shotgun (WGS) entry which is preliminary data.</text>
</comment>